<dbReference type="PROSITE" id="PS51910">
    <property type="entry name" value="GH18_2"/>
    <property type="match status" value="1"/>
</dbReference>
<evidence type="ECO:0000256" key="15">
    <source>
        <dbReference type="ARBA" id="ARBA00022792"/>
    </source>
</evidence>
<keyword evidence="12" id="KW-0479">Metal-binding</keyword>
<evidence type="ECO:0000256" key="3">
    <source>
        <dbReference type="ARBA" id="ARBA00004273"/>
    </source>
</evidence>
<dbReference type="GO" id="GO:0000272">
    <property type="term" value="P:polysaccharide catabolic process"/>
    <property type="evidence" value="ECO:0007669"/>
    <property type="project" value="UniProtKB-KW"/>
</dbReference>
<evidence type="ECO:0000256" key="2">
    <source>
        <dbReference type="ARBA" id="ARBA00001944"/>
    </source>
</evidence>
<dbReference type="PANTHER" id="PTHR11136">
    <property type="entry name" value="FOLYLPOLYGLUTAMATE SYNTHASE-RELATED"/>
    <property type="match status" value="1"/>
</dbReference>
<keyword evidence="18" id="KW-0460">Magnesium</keyword>
<dbReference type="GO" id="GO:0004326">
    <property type="term" value="F:tetrahydrofolylpolyglutamate synthase activity"/>
    <property type="evidence" value="ECO:0007669"/>
    <property type="project" value="UniProtKB-EC"/>
</dbReference>
<keyword evidence="14" id="KW-0547">Nucleotide-binding</keyword>
<dbReference type="EC" id="6.3.2.17" evidence="8"/>
<dbReference type="NCBIfam" id="TIGR01499">
    <property type="entry name" value="folC"/>
    <property type="match status" value="1"/>
</dbReference>
<dbReference type="InterPro" id="IPR018109">
    <property type="entry name" value="Folylpolyglutamate_synth_CS"/>
</dbReference>
<evidence type="ECO:0000256" key="23">
    <source>
        <dbReference type="ARBA" id="ARBA00023295"/>
    </source>
</evidence>
<dbReference type="GO" id="GO:0030248">
    <property type="term" value="F:cellulose binding"/>
    <property type="evidence" value="ECO:0007669"/>
    <property type="project" value="InterPro"/>
</dbReference>
<evidence type="ECO:0000256" key="21">
    <source>
        <dbReference type="ARBA" id="ARBA00023136"/>
    </source>
</evidence>
<evidence type="ECO:0000256" key="22">
    <source>
        <dbReference type="ARBA" id="ARBA00023277"/>
    </source>
</evidence>
<feature type="domain" description="GH18" evidence="30">
    <location>
        <begin position="10"/>
        <end position="301"/>
    </location>
</feature>
<dbReference type="InterPro" id="IPR001579">
    <property type="entry name" value="Glyco_hydro_18_chit_AS"/>
</dbReference>
<comment type="catalytic activity">
    <reaction evidence="27">
        <text>(6S)-5,6,7,8-tetrahydrofolyl-(gamma-L-Glu)(n) + L-glutamate + ATP = (6S)-5,6,7,8-tetrahydrofolyl-(gamma-L-Glu)(n+1) + ADP + phosphate + H(+)</text>
        <dbReference type="Rhea" id="RHEA:10580"/>
        <dbReference type="Rhea" id="RHEA-COMP:14738"/>
        <dbReference type="Rhea" id="RHEA-COMP:14740"/>
        <dbReference type="ChEBI" id="CHEBI:15378"/>
        <dbReference type="ChEBI" id="CHEBI:29985"/>
        <dbReference type="ChEBI" id="CHEBI:30616"/>
        <dbReference type="ChEBI" id="CHEBI:43474"/>
        <dbReference type="ChEBI" id="CHEBI:141005"/>
        <dbReference type="ChEBI" id="CHEBI:456216"/>
        <dbReference type="EC" id="6.3.2.17"/>
    </reaction>
</comment>
<dbReference type="InterPro" id="IPR036615">
    <property type="entry name" value="Mur_ligase_C_dom_sf"/>
</dbReference>
<dbReference type="GO" id="GO:0005829">
    <property type="term" value="C:cytosol"/>
    <property type="evidence" value="ECO:0007669"/>
    <property type="project" value="TreeGrafter"/>
</dbReference>
<evidence type="ECO:0000313" key="31">
    <source>
        <dbReference type="EMBL" id="OWO99983.1"/>
    </source>
</evidence>
<dbReference type="PROSITE" id="PS01011">
    <property type="entry name" value="FOLYLPOLYGLU_SYNT_1"/>
    <property type="match status" value="1"/>
</dbReference>
<keyword evidence="13" id="KW-0732">Signal</keyword>
<evidence type="ECO:0000259" key="30">
    <source>
        <dbReference type="PROSITE" id="PS51910"/>
    </source>
</evidence>
<evidence type="ECO:0000256" key="10">
    <source>
        <dbReference type="ARBA" id="ARBA00022563"/>
    </source>
</evidence>
<evidence type="ECO:0000256" key="17">
    <source>
        <dbReference type="ARBA" id="ARBA00022840"/>
    </source>
</evidence>
<feature type="compositionally biased region" description="Basic and acidic residues" evidence="29">
    <location>
        <begin position="417"/>
        <end position="430"/>
    </location>
</feature>
<dbReference type="PANTHER" id="PTHR11136:SF5">
    <property type="entry name" value="FOLYLPOLYGLUTAMATE SYNTHASE, MITOCHONDRIAL"/>
    <property type="match status" value="1"/>
</dbReference>
<dbReference type="InterPro" id="IPR000254">
    <property type="entry name" value="CBD"/>
</dbReference>
<dbReference type="GO" id="GO:0006730">
    <property type="term" value="P:one-carbon metabolic process"/>
    <property type="evidence" value="ECO:0007669"/>
    <property type="project" value="UniProtKB-KW"/>
</dbReference>
<comment type="subcellular location">
    <subcellularLocation>
        <location evidence="5">Cytoplasm</location>
    </subcellularLocation>
    <subcellularLocation>
        <location evidence="3">Mitochondrion inner membrane</location>
    </subcellularLocation>
    <subcellularLocation>
        <location evidence="4">Mitochondrion matrix</location>
    </subcellularLocation>
</comment>
<dbReference type="InterPro" id="IPR017853">
    <property type="entry name" value="GH"/>
</dbReference>
<organism evidence="31 32">
    <name type="scientific">Diplocarpon coronariae</name>
    <dbReference type="NCBI Taxonomy" id="2795749"/>
    <lineage>
        <taxon>Eukaryota</taxon>
        <taxon>Fungi</taxon>
        <taxon>Dikarya</taxon>
        <taxon>Ascomycota</taxon>
        <taxon>Pezizomycotina</taxon>
        <taxon>Leotiomycetes</taxon>
        <taxon>Helotiales</taxon>
        <taxon>Drepanopezizaceae</taxon>
        <taxon>Diplocarpon</taxon>
    </lineage>
</organism>
<dbReference type="Pfam" id="PF00734">
    <property type="entry name" value="CBM_1"/>
    <property type="match status" value="1"/>
</dbReference>
<dbReference type="PROSITE" id="PS01095">
    <property type="entry name" value="GH18_1"/>
    <property type="match status" value="1"/>
</dbReference>
<dbReference type="GO" id="GO:0005759">
    <property type="term" value="C:mitochondrial matrix"/>
    <property type="evidence" value="ECO:0007669"/>
    <property type="project" value="UniProtKB-SubCell"/>
</dbReference>
<dbReference type="Pfam" id="PF00704">
    <property type="entry name" value="Glyco_hydro_18"/>
    <property type="match status" value="1"/>
</dbReference>
<keyword evidence="10" id="KW-0554">One-carbon metabolism</keyword>
<dbReference type="InterPro" id="IPR001645">
    <property type="entry name" value="Folylpolyglutamate_synth"/>
</dbReference>
<evidence type="ECO:0000256" key="12">
    <source>
        <dbReference type="ARBA" id="ARBA00022723"/>
    </source>
</evidence>
<dbReference type="Gene3D" id="3.90.190.20">
    <property type="entry name" value="Mur ligase, C-terminal domain"/>
    <property type="match status" value="1"/>
</dbReference>
<evidence type="ECO:0000256" key="13">
    <source>
        <dbReference type="ARBA" id="ARBA00022729"/>
    </source>
</evidence>
<accession>A0A218YX00</accession>
<dbReference type="InterPro" id="IPR035971">
    <property type="entry name" value="CBD_sf"/>
</dbReference>
<evidence type="ECO:0000256" key="27">
    <source>
        <dbReference type="ARBA" id="ARBA00047493"/>
    </source>
</evidence>
<dbReference type="EMBL" id="MZNU01000340">
    <property type="protein sequence ID" value="OWO99983.1"/>
    <property type="molecule type" value="Genomic_DNA"/>
</dbReference>
<keyword evidence="32" id="KW-1185">Reference proteome</keyword>
<dbReference type="GO" id="GO:0046872">
    <property type="term" value="F:metal ion binding"/>
    <property type="evidence" value="ECO:0007669"/>
    <property type="project" value="UniProtKB-KW"/>
</dbReference>
<name>A0A218YX00_9HELO</name>
<evidence type="ECO:0000256" key="14">
    <source>
        <dbReference type="ARBA" id="ARBA00022741"/>
    </source>
</evidence>
<evidence type="ECO:0000313" key="32">
    <source>
        <dbReference type="Proteomes" id="UP000242519"/>
    </source>
</evidence>
<dbReference type="SUPFAM" id="SSF53623">
    <property type="entry name" value="MurD-like peptide ligases, catalytic domain"/>
    <property type="match status" value="1"/>
</dbReference>
<comment type="catalytic activity">
    <reaction evidence="1">
        <text>Random endo-hydrolysis of N-acetyl-beta-D-glucosaminide (1-&gt;4)-beta-linkages in chitin and chitodextrins.</text>
        <dbReference type="EC" id="3.2.1.14"/>
    </reaction>
</comment>
<evidence type="ECO:0000256" key="8">
    <source>
        <dbReference type="ARBA" id="ARBA00013025"/>
    </source>
</evidence>
<dbReference type="FunFam" id="3.40.1190.10:FF:000009">
    <property type="entry name" value="Folylpolyglutamate synthase"/>
    <property type="match status" value="1"/>
</dbReference>
<keyword evidence="17" id="KW-0067">ATP-binding</keyword>
<evidence type="ECO:0000256" key="7">
    <source>
        <dbReference type="ARBA" id="ARBA00008276"/>
    </source>
</evidence>
<evidence type="ECO:0000256" key="19">
    <source>
        <dbReference type="ARBA" id="ARBA00023024"/>
    </source>
</evidence>
<reference evidence="31 32" key="1">
    <citation type="submission" date="2017-04" db="EMBL/GenBank/DDBJ databases">
        <title>Draft genome sequence of Marssonina coronaria NL1: causal agent of apple blotch.</title>
        <authorList>
            <person name="Cheng Q."/>
        </authorList>
    </citation>
    <scope>NUCLEOTIDE SEQUENCE [LARGE SCALE GENOMIC DNA]</scope>
    <source>
        <strain evidence="31 32">NL1</strain>
    </source>
</reference>
<dbReference type="PROSITE" id="PS01012">
    <property type="entry name" value="FOLYLPOLYGLU_SYNT_2"/>
    <property type="match status" value="1"/>
</dbReference>
<dbReference type="GO" id="GO:0005743">
    <property type="term" value="C:mitochondrial inner membrane"/>
    <property type="evidence" value="ECO:0007669"/>
    <property type="project" value="UniProtKB-SubCell"/>
</dbReference>
<keyword evidence="15" id="KW-0999">Mitochondrion inner membrane</keyword>
<dbReference type="Proteomes" id="UP000242519">
    <property type="component" value="Unassembled WGS sequence"/>
</dbReference>
<dbReference type="Gene3D" id="3.20.20.80">
    <property type="entry name" value="Glycosidases"/>
    <property type="match status" value="1"/>
</dbReference>
<dbReference type="InParanoid" id="A0A218YX00"/>
<dbReference type="InterPro" id="IPR001223">
    <property type="entry name" value="Glyco_hydro18_cat"/>
</dbReference>
<evidence type="ECO:0000256" key="18">
    <source>
        <dbReference type="ARBA" id="ARBA00022842"/>
    </source>
</evidence>
<evidence type="ECO:0000256" key="26">
    <source>
        <dbReference type="ARBA" id="ARBA00030876"/>
    </source>
</evidence>
<proteinExistence type="inferred from homology"/>
<evidence type="ECO:0000256" key="11">
    <source>
        <dbReference type="ARBA" id="ARBA00022598"/>
    </source>
</evidence>
<dbReference type="AlphaFoldDB" id="A0A218YX00"/>
<evidence type="ECO:0000256" key="20">
    <source>
        <dbReference type="ARBA" id="ARBA00023128"/>
    </source>
</evidence>
<keyword evidence="21" id="KW-0472">Membrane</keyword>
<keyword evidence="19" id="KW-0146">Chitin degradation</keyword>
<comment type="pathway">
    <text evidence="6">Cofactor biosynthesis; tetrahydrofolylpolyglutamate biosynthesis.</text>
</comment>
<comment type="caution">
    <text evidence="31">The sequence shown here is derived from an EMBL/GenBank/DDBJ whole genome shotgun (WGS) entry which is preliminary data.</text>
</comment>
<dbReference type="InterPro" id="IPR036565">
    <property type="entry name" value="Mur-like_cat_sf"/>
</dbReference>
<comment type="cofactor">
    <cofactor evidence="2">
        <name>a monovalent cation</name>
        <dbReference type="ChEBI" id="CHEBI:60242"/>
    </cofactor>
</comment>
<dbReference type="GO" id="GO:0005576">
    <property type="term" value="C:extracellular region"/>
    <property type="evidence" value="ECO:0007669"/>
    <property type="project" value="InterPro"/>
</dbReference>
<dbReference type="GO" id="GO:0005524">
    <property type="term" value="F:ATP binding"/>
    <property type="evidence" value="ECO:0007669"/>
    <property type="project" value="UniProtKB-KW"/>
</dbReference>
<dbReference type="SUPFAM" id="SSF51445">
    <property type="entry name" value="(Trans)glycosidases"/>
    <property type="match status" value="1"/>
</dbReference>
<evidence type="ECO:0000256" key="4">
    <source>
        <dbReference type="ARBA" id="ARBA00004305"/>
    </source>
</evidence>
<dbReference type="STRING" id="503106.A0A218YX00"/>
<evidence type="ECO:0000256" key="25">
    <source>
        <dbReference type="ARBA" id="ARBA00030592"/>
    </source>
</evidence>
<gene>
    <name evidence="31" type="ORF">B2J93_1468</name>
</gene>
<dbReference type="Gene3D" id="3.40.1190.10">
    <property type="entry name" value="Mur-like, catalytic domain"/>
    <property type="match status" value="1"/>
</dbReference>
<keyword evidence="24" id="KW-0624">Polysaccharide degradation</keyword>
<evidence type="ECO:0000256" key="5">
    <source>
        <dbReference type="ARBA" id="ARBA00004496"/>
    </source>
</evidence>
<evidence type="ECO:0000256" key="1">
    <source>
        <dbReference type="ARBA" id="ARBA00000822"/>
    </source>
</evidence>
<evidence type="ECO:0000256" key="24">
    <source>
        <dbReference type="ARBA" id="ARBA00023326"/>
    </source>
</evidence>
<dbReference type="OrthoDB" id="5212574at2759"/>
<evidence type="ECO:0000256" key="16">
    <source>
        <dbReference type="ARBA" id="ARBA00022801"/>
    </source>
</evidence>
<dbReference type="GO" id="GO:0006032">
    <property type="term" value="P:chitin catabolic process"/>
    <property type="evidence" value="ECO:0007669"/>
    <property type="project" value="UniProtKB-KW"/>
</dbReference>
<comment type="similarity">
    <text evidence="7">Belongs to the folylpolyglutamate synthase family.</text>
</comment>
<protein>
    <recommendedName>
        <fullName evidence="8">tetrahydrofolate synthase</fullName>
        <ecNumber evidence="8">6.3.2.17</ecNumber>
    </recommendedName>
    <alternativeName>
        <fullName evidence="26">Folylpoly-gamma-glutamate synthetase</fullName>
    </alternativeName>
    <alternativeName>
        <fullName evidence="25">Tetrahydrofolylpolyglutamate synthase</fullName>
    </alternativeName>
</protein>
<evidence type="ECO:0000256" key="28">
    <source>
        <dbReference type="RuleBase" id="RU000489"/>
    </source>
</evidence>
<sequence length="937" mass="101700">MAGFTAASTKNLAVYWGQNSYGVASGDMAQQRLAHYCKNTEFNIIPVSFMTQVRVPSFNFANLGLDTLEADIKECQGKYGKTVMLSIGGATYNEGGFADQASAVAAARNVWAMVGPPTAAAAGSRPFGSAVVDGFDFDNESHMAHGVDFARELRRLMEVSTKKSGKKYLLSAAPQCVFPDANVGDMLNAVEFDFISIQFYNNDCGVKNFLPGGDKSKFNFAVWDKWAKKGSKNPNIRILLGALGNVNAGGVGSYVPGNVLAEVIEQVKTLPSFGGAMLWDMTQMYANREILERLVTALQGPDKPVATYPALAVNPVVAVSPAAKLPSSPPAPIFTTVVVIPSVKPTPSTPKSIAPTVVVRPSVKPTPSPPASRVPTVVVVPSVKPNSSVKKPTTLVTKKSKAPRPTLTPRVAEDVKTVRTQDPVKTEEPAPAKATPVDSSGTVNQWSQCAGNGWSGDTRCKAPFVCKYFSDDALKLLNTLQTPYDVLKKRWDSNVRIDEGSNIEIRKCLVRIGYSQRDLDRLNIVHVAGTKGKGSTCAYVDSILSQYRKSHDTPKNIGLFTSPHLVAVRERIRINSAPISAGLFAKYFFEVWDRLEAAAVGADVPFEKPAYFRYLNLMSYHAFLQENVDAAIYEVGVGGEYDSTNIVDQPAVTGISTLGIDHTFTLGDTIDKIAWHKAGIQKKGVPSLSVVQLPAAMEVVEERARERAVKSFSAVALDRRLDSVKIRPDAPFQKSNASLAVALAETLLKKLDPAFQPDPAKFSREFVDGLEQVVWRGRCESKAEGNITWYMDGAHTADSIIVAAKWFSREATSKPGRRVLIFNQQGHRESVELLEGLFNAISSEADIKFDHVIFCPTVPVTKSSKDHVNLSTDPVALAGLTMQNTFAEKWKSLDPASSTSVQVFTSLEQAFAYIRKLSSERQATGDAQVQAFITGSH</sequence>
<keyword evidence="22" id="KW-0119">Carbohydrate metabolism</keyword>
<keyword evidence="9" id="KW-0963">Cytoplasm</keyword>
<evidence type="ECO:0000256" key="6">
    <source>
        <dbReference type="ARBA" id="ARBA00005150"/>
    </source>
</evidence>
<dbReference type="SUPFAM" id="SSF57180">
    <property type="entry name" value="Cellulose-binding domain"/>
    <property type="match status" value="1"/>
</dbReference>
<dbReference type="SUPFAM" id="SSF53244">
    <property type="entry name" value="MurD-like peptide ligases, peptide-binding domain"/>
    <property type="match status" value="1"/>
</dbReference>
<keyword evidence="11" id="KW-0436">Ligase</keyword>
<keyword evidence="23 28" id="KW-0326">Glycosidase</keyword>
<dbReference type="GO" id="GO:0008843">
    <property type="term" value="F:endochitinase activity"/>
    <property type="evidence" value="ECO:0007669"/>
    <property type="project" value="UniProtKB-EC"/>
</dbReference>
<keyword evidence="16 28" id="KW-0378">Hydrolase</keyword>
<dbReference type="UniPathway" id="UPA00850"/>
<feature type="region of interest" description="Disordered" evidence="29">
    <location>
        <begin position="417"/>
        <end position="442"/>
    </location>
</feature>
<evidence type="ECO:0000256" key="29">
    <source>
        <dbReference type="SAM" id="MobiDB-lite"/>
    </source>
</evidence>
<keyword evidence="20" id="KW-0496">Mitochondrion</keyword>
<evidence type="ECO:0000256" key="9">
    <source>
        <dbReference type="ARBA" id="ARBA00022490"/>
    </source>
</evidence>